<protein>
    <submittedName>
        <fullName evidence="4">Mammalian cell entry protein</fullName>
    </submittedName>
</protein>
<dbReference type="NCBIfam" id="TIGR00996">
    <property type="entry name" value="Mtu_fam_mce"/>
    <property type="match status" value="1"/>
</dbReference>
<feature type="domain" description="Mce/MlaD" evidence="2">
    <location>
        <begin position="42"/>
        <end position="115"/>
    </location>
</feature>
<dbReference type="EMBL" id="CP008947">
    <property type="protein sequence ID" value="AII06367.1"/>
    <property type="molecule type" value="Genomic_DNA"/>
</dbReference>
<evidence type="ECO:0000259" key="3">
    <source>
        <dbReference type="Pfam" id="PF11887"/>
    </source>
</evidence>
<dbReference type="Pfam" id="PF02470">
    <property type="entry name" value="MlaD"/>
    <property type="match status" value="1"/>
</dbReference>
<dbReference type="GO" id="GO:0005576">
    <property type="term" value="C:extracellular region"/>
    <property type="evidence" value="ECO:0007669"/>
    <property type="project" value="TreeGrafter"/>
</dbReference>
<dbReference type="InterPro" id="IPR024516">
    <property type="entry name" value="Mce_C"/>
</dbReference>
<organism evidence="4 5">
    <name type="scientific">Rhodococcus opacus</name>
    <name type="common">Nocardia opaca</name>
    <dbReference type="NCBI Taxonomy" id="37919"/>
    <lineage>
        <taxon>Bacteria</taxon>
        <taxon>Bacillati</taxon>
        <taxon>Actinomycetota</taxon>
        <taxon>Actinomycetes</taxon>
        <taxon>Mycobacteriales</taxon>
        <taxon>Nocardiaceae</taxon>
        <taxon>Rhodococcus</taxon>
    </lineage>
</organism>
<evidence type="ECO:0000313" key="4">
    <source>
        <dbReference type="EMBL" id="AII06367.1"/>
    </source>
</evidence>
<keyword evidence="1" id="KW-0812">Transmembrane</keyword>
<dbReference type="RefSeq" id="WP_037241581.1">
    <property type="nucleotide sequence ID" value="NZ_CP008947.1"/>
</dbReference>
<evidence type="ECO:0000259" key="2">
    <source>
        <dbReference type="Pfam" id="PF02470"/>
    </source>
</evidence>
<feature type="transmembrane region" description="Helical" evidence="1">
    <location>
        <begin position="14"/>
        <end position="36"/>
    </location>
</feature>
<proteinExistence type="predicted"/>
<dbReference type="PANTHER" id="PTHR33371">
    <property type="entry name" value="INTERMEMBRANE PHOSPHOLIPID TRANSPORT SYSTEM BINDING PROTEIN MLAD-RELATED"/>
    <property type="match status" value="1"/>
</dbReference>
<gene>
    <name evidence="4" type="ORF">EP51_17820</name>
</gene>
<dbReference type="InterPro" id="IPR005693">
    <property type="entry name" value="Mce"/>
</dbReference>
<dbReference type="PANTHER" id="PTHR33371:SF4">
    <property type="entry name" value="INTERMEMBRANE PHOSPHOLIPID TRANSPORT SYSTEM BINDING PROTEIN MLAD"/>
    <property type="match status" value="1"/>
</dbReference>
<sequence>MTTNPEITNTRKKWLIRGGVAAVVVVLIVGAAVMFVPKLFQNTITAYFPATTGLYSGDDVRVLGVKVGTIDSIEPGADFARVTMNVQKSVEIPADAKAVIVAPSLVSGRFVQLTPVYAGGPTMGDGASIPVERTAVPVEWDEIKTELNKLSEALGPQGADPQGSLGTFIDTAADNLDGNGESLRNTLRELSETMRTLSDGRTDLFSTIRNLQTFVAALSSSNEQIVQFEGRLASVSNMLATNSDELGTALNDLDLALGDVNRFVVENRASLSEQVGRLADATQVLADKRPQIEQVLHVAPTALANFSNIYKPAQGSLVGAVAMANFGNPVNFMCGAIQSLQANEANRSADLCTQYLSPVLNSLTANYLPILTNPTTGVNAFPDQIEYTPPSLEASVPPRSAPPMTGTLAGMPTVAVPKDLNDLLQPGGGR</sequence>
<keyword evidence="1" id="KW-1133">Transmembrane helix</keyword>
<dbReference type="InterPro" id="IPR003399">
    <property type="entry name" value="Mce/MlaD"/>
</dbReference>
<accession>A0A076EME1</accession>
<dbReference type="eggNOG" id="COG1463">
    <property type="taxonomic scope" value="Bacteria"/>
</dbReference>
<dbReference type="Pfam" id="PF11887">
    <property type="entry name" value="Mce4_CUP1"/>
    <property type="match status" value="1"/>
</dbReference>
<keyword evidence="1" id="KW-0472">Membrane</keyword>
<dbReference type="AlphaFoldDB" id="A0A076EME1"/>
<dbReference type="InterPro" id="IPR052336">
    <property type="entry name" value="MlaD_Phospholipid_Transporter"/>
</dbReference>
<evidence type="ECO:0000256" key="1">
    <source>
        <dbReference type="SAM" id="Phobius"/>
    </source>
</evidence>
<evidence type="ECO:0000313" key="5">
    <source>
        <dbReference type="Proteomes" id="UP000028488"/>
    </source>
</evidence>
<dbReference type="Proteomes" id="UP000028488">
    <property type="component" value="Chromosome"/>
</dbReference>
<reference evidence="4 5" key="1">
    <citation type="submission" date="2014-07" db="EMBL/GenBank/DDBJ databases">
        <title>Genome Sequence of Rhodococcus opacus Strain R7, a Biodegrader of Mono- and Polycyclic Aromatic Hydrocarbons.</title>
        <authorList>
            <person name="Di Gennaro P."/>
            <person name="Zampolli J."/>
            <person name="Presti I."/>
            <person name="Cappelletti M."/>
            <person name="D'Ursi P."/>
            <person name="Orro A."/>
            <person name="Mezzelani A."/>
            <person name="Milanesi L."/>
        </authorList>
    </citation>
    <scope>NUCLEOTIDE SEQUENCE [LARGE SCALE GENOMIC DNA]</scope>
    <source>
        <strain evidence="4 5">R7</strain>
    </source>
</reference>
<feature type="domain" description="Mammalian cell entry C-terminal" evidence="3">
    <location>
        <begin position="124"/>
        <end position="299"/>
    </location>
</feature>
<name>A0A076EME1_RHOOP</name>